<name>A0ABD5XRD0_9EURY</name>
<evidence type="ECO:0000313" key="2">
    <source>
        <dbReference type="Proteomes" id="UP001596368"/>
    </source>
</evidence>
<protein>
    <recommendedName>
        <fullName evidence="3">KAP family P-loop domain-containing protein</fullName>
    </recommendedName>
</protein>
<accession>A0ABD5XRD0</accession>
<reference evidence="1 2" key="1">
    <citation type="journal article" date="2019" name="Int. J. Syst. Evol. Microbiol.">
        <title>The Global Catalogue of Microorganisms (GCM) 10K type strain sequencing project: providing services to taxonomists for standard genome sequencing and annotation.</title>
        <authorList>
            <consortium name="The Broad Institute Genomics Platform"/>
            <consortium name="The Broad Institute Genome Sequencing Center for Infectious Disease"/>
            <person name="Wu L."/>
            <person name="Ma J."/>
        </authorList>
    </citation>
    <scope>NUCLEOTIDE SEQUENCE [LARGE SCALE GENOMIC DNA]</scope>
    <source>
        <strain evidence="1 2">DT92</strain>
    </source>
</reference>
<dbReference type="AlphaFoldDB" id="A0ABD5XRD0"/>
<organism evidence="1 2">
    <name type="scientific">Halobaculum litoreum</name>
    <dbReference type="NCBI Taxonomy" id="3031998"/>
    <lineage>
        <taxon>Archaea</taxon>
        <taxon>Methanobacteriati</taxon>
        <taxon>Methanobacteriota</taxon>
        <taxon>Stenosarchaea group</taxon>
        <taxon>Halobacteria</taxon>
        <taxon>Halobacteriales</taxon>
        <taxon>Haloferacaceae</taxon>
        <taxon>Halobaculum</taxon>
    </lineage>
</organism>
<evidence type="ECO:0000313" key="1">
    <source>
        <dbReference type="EMBL" id="MFC7137662.1"/>
    </source>
</evidence>
<keyword evidence="2" id="KW-1185">Reference proteome</keyword>
<evidence type="ECO:0008006" key="3">
    <source>
        <dbReference type="Google" id="ProtNLM"/>
    </source>
</evidence>
<comment type="caution">
    <text evidence="1">The sequence shown here is derived from an EMBL/GenBank/DDBJ whole genome shotgun (WGS) entry which is preliminary data.</text>
</comment>
<proteinExistence type="predicted"/>
<gene>
    <name evidence="1" type="ORF">ACFQRB_16775</name>
</gene>
<sequence>MYLPLDADPAFQLRPERQIKDVVDYFSDEILDGDPDETRHYVFIDDIHTLASDPDESGWGELISELLEETPARKIVVTGIAEETVERELYDPERDQMRLPPQQYDIETVIPPKFRDYLQRRFPIFEGADPDRRVDIDYSAQLRGDSIEDVHDPDTYRLSGSDLRRSFQGAITEDDPEQVVAALTRYEEQLSEIDDWVGTGETNSPREWITTALEEYLLLGGYLSLRIEDDIFDRPDREIRAYLRNTAQSSDSSGFSSVATDVLDETLGTIHEQAPAFDSIRPHRTRDLGRLYSWAAHTMETEPFEYDELLGDSGTDDWILDVDRRTLRNKYFDTLEQMVLLTFSDGYGNKKPRELRVALRDAGLANALCWRDLADITTADAELRSRLEYMVAFDHIMRLSYNFNHRHDPNAGVVNYWKRDDQFVEFIPKVAGAPIPIGLDTTGEELDKKVAAVGEFLDRQSALPTRNSTISFGTNQRLENHRRGQLAAQTSY</sequence>
<dbReference type="EMBL" id="JBHSZG010000002">
    <property type="protein sequence ID" value="MFC7137662.1"/>
    <property type="molecule type" value="Genomic_DNA"/>
</dbReference>
<dbReference type="Proteomes" id="UP001596368">
    <property type="component" value="Unassembled WGS sequence"/>
</dbReference>